<sequence length="277" mass="32944">MYQQGKNEEIYAQQLVSFPKNHRKDDHNLQQIQELPLGVKTYMPPPGVVVFLEKWELRPVQDHVTARKRLQFFTKTHHLFRDDMPYTFLDITKSKNSAVHANPWAPVANELCRIQILIRCFIGLIVKQFTLSQWRDTVNRLSPQDDTWHFFYFHNESLRYIDGRFTSYMQGFNHHCYHNDPQPGSLHEAQQPRNLLLTISEDELLYHATAMFEHKGWGELANHIQYARGGQPFMVDEAWTLFKEGYIDATIYYDNDGRHQSFWGDENDLRYYDDEEV</sequence>
<dbReference type="Proteomes" id="UP000217790">
    <property type="component" value="Unassembled WGS sequence"/>
</dbReference>
<evidence type="ECO:0000313" key="1">
    <source>
        <dbReference type="EMBL" id="PBK80151.1"/>
    </source>
</evidence>
<proteinExistence type="predicted"/>
<organism evidence="1 2">
    <name type="scientific">Armillaria gallica</name>
    <name type="common">Bulbous honey fungus</name>
    <name type="synonym">Armillaria bulbosa</name>
    <dbReference type="NCBI Taxonomy" id="47427"/>
    <lineage>
        <taxon>Eukaryota</taxon>
        <taxon>Fungi</taxon>
        <taxon>Dikarya</taxon>
        <taxon>Basidiomycota</taxon>
        <taxon>Agaricomycotina</taxon>
        <taxon>Agaricomycetes</taxon>
        <taxon>Agaricomycetidae</taxon>
        <taxon>Agaricales</taxon>
        <taxon>Marasmiineae</taxon>
        <taxon>Physalacriaceae</taxon>
        <taxon>Armillaria</taxon>
    </lineage>
</organism>
<dbReference type="OrthoDB" id="3047913at2759"/>
<dbReference type="InParanoid" id="A0A2H3CAR8"/>
<name>A0A2H3CAR8_ARMGA</name>
<protein>
    <submittedName>
        <fullName evidence="1">Uncharacterized protein</fullName>
    </submittedName>
</protein>
<gene>
    <name evidence="1" type="ORF">ARMGADRAFT_1092452</name>
</gene>
<reference evidence="2" key="1">
    <citation type="journal article" date="2017" name="Nat. Ecol. Evol.">
        <title>Genome expansion and lineage-specific genetic innovations in the forest pathogenic fungi Armillaria.</title>
        <authorList>
            <person name="Sipos G."/>
            <person name="Prasanna A.N."/>
            <person name="Walter M.C."/>
            <person name="O'Connor E."/>
            <person name="Balint B."/>
            <person name="Krizsan K."/>
            <person name="Kiss B."/>
            <person name="Hess J."/>
            <person name="Varga T."/>
            <person name="Slot J."/>
            <person name="Riley R."/>
            <person name="Boka B."/>
            <person name="Rigling D."/>
            <person name="Barry K."/>
            <person name="Lee J."/>
            <person name="Mihaltcheva S."/>
            <person name="LaButti K."/>
            <person name="Lipzen A."/>
            <person name="Waldron R."/>
            <person name="Moloney N.M."/>
            <person name="Sperisen C."/>
            <person name="Kredics L."/>
            <person name="Vagvoelgyi C."/>
            <person name="Patrignani A."/>
            <person name="Fitzpatrick D."/>
            <person name="Nagy I."/>
            <person name="Doyle S."/>
            <person name="Anderson J.B."/>
            <person name="Grigoriev I.V."/>
            <person name="Gueldener U."/>
            <person name="Muensterkoetter M."/>
            <person name="Nagy L.G."/>
        </authorList>
    </citation>
    <scope>NUCLEOTIDE SEQUENCE [LARGE SCALE GENOMIC DNA]</scope>
    <source>
        <strain evidence="2">Ar21-2</strain>
    </source>
</reference>
<dbReference type="EMBL" id="KZ293751">
    <property type="protein sequence ID" value="PBK80151.1"/>
    <property type="molecule type" value="Genomic_DNA"/>
</dbReference>
<dbReference type="STRING" id="47427.A0A2H3CAR8"/>
<dbReference type="AlphaFoldDB" id="A0A2H3CAR8"/>
<evidence type="ECO:0000313" key="2">
    <source>
        <dbReference type="Proteomes" id="UP000217790"/>
    </source>
</evidence>
<accession>A0A2H3CAR8</accession>
<keyword evidence="2" id="KW-1185">Reference proteome</keyword>